<evidence type="ECO:0000256" key="1">
    <source>
        <dbReference type="SAM" id="MobiDB-lite"/>
    </source>
</evidence>
<feature type="region of interest" description="Disordered" evidence="1">
    <location>
        <begin position="287"/>
        <end position="314"/>
    </location>
</feature>
<protein>
    <submittedName>
        <fullName evidence="3">Uncharacterized protein</fullName>
    </submittedName>
</protein>
<evidence type="ECO:0000256" key="2">
    <source>
        <dbReference type="SAM" id="Phobius"/>
    </source>
</evidence>
<comment type="caution">
    <text evidence="3">The sequence shown here is derived from an EMBL/GenBank/DDBJ whole genome shotgun (WGS) entry which is preliminary data.</text>
</comment>
<accession>A0A821KKL9</accession>
<feature type="region of interest" description="Disordered" evidence="1">
    <location>
        <begin position="214"/>
        <end position="252"/>
    </location>
</feature>
<evidence type="ECO:0000313" key="4">
    <source>
        <dbReference type="Proteomes" id="UP000663838"/>
    </source>
</evidence>
<proteinExistence type="predicted"/>
<organism evidence="3 4">
    <name type="scientific">Rotaria socialis</name>
    <dbReference type="NCBI Taxonomy" id="392032"/>
    <lineage>
        <taxon>Eukaryota</taxon>
        <taxon>Metazoa</taxon>
        <taxon>Spiralia</taxon>
        <taxon>Gnathifera</taxon>
        <taxon>Rotifera</taxon>
        <taxon>Eurotatoria</taxon>
        <taxon>Bdelloidea</taxon>
        <taxon>Philodinida</taxon>
        <taxon>Philodinidae</taxon>
        <taxon>Rotaria</taxon>
    </lineage>
</organism>
<name>A0A821KKL9_9BILA</name>
<feature type="compositionally biased region" description="Low complexity" evidence="1">
    <location>
        <begin position="120"/>
        <end position="155"/>
    </location>
</feature>
<sequence>MTHPSNYDDPLALLRCLHIAVRKFSIYRANHNSDITIATYILSFLLAMASSYYPITTENYFDNTKSQSITSYPVTNTTNNKYHDDSDDDLDALRKAALKTLNSNKRKNTHDSSPIHRNSRSSSRSYSSSRSSYSRSSISRSYSSSSLSSISSNSLNKHDKDYRFETKENATNGDIDERFPQDILNDDDALIVNCPIQDDDLLTQNEHQPIINHLKQEKSKTISDYNHNKLPSKKRKDEHKKSPPTERPVSITVKLNSDDFDLRQLIKKRRTTESVPNNQRIVQILPKDGHLHVHKTIHDRSESRRSDKQNYHKH</sequence>
<gene>
    <name evidence="3" type="ORF">TOA249_LOCUS19395</name>
</gene>
<feature type="transmembrane region" description="Helical" evidence="2">
    <location>
        <begin position="35"/>
        <end position="55"/>
    </location>
</feature>
<keyword evidence="2" id="KW-0812">Transmembrane</keyword>
<keyword evidence="2" id="KW-0472">Membrane</keyword>
<dbReference type="EMBL" id="CAJOBS010001510">
    <property type="protein sequence ID" value="CAF4737593.1"/>
    <property type="molecule type" value="Genomic_DNA"/>
</dbReference>
<keyword evidence="2" id="KW-1133">Transmembrane helix</keyword>
<feature type="region of interest" description="Disordered" evidence="1">
    <location>
        <begin position="101"/>
        <end position="156"/>
    </location>
</feature>
<feature type="region of interest" description="Disordered" evidence="1">
    <location>
        <begin position="161"/>
        <end position="180"/>
    </location>
</feature>
<reference evidence="3" key="1">
    <citation type="submission" date="2021-02" db="EMBL/GenBank/DDBJ databases">
        <authorList>
            <person name="Nowell W R."/>
        </authorList>
    </citation>
    <scope>NUCLEOTIDE SEQUENCE</scope>
</reference>
<evidence type="ECO:0000313" key="3">
    <source>
        <dbReference type="EMBL" id="CAF4737593.1"/>
    </source>
</evidence>
<dbReference type="AlphaFoldDB" id="A0A821KKL9"/>
<dbReference type="Proteomes" id="UP000663838">
    <property type="component" value="Unassembled WGS sequence"/>
</dbReference>